<accession>A0A6H0S3C9</accession>
<protein>
    <submittedName>
        <fullName evidence="1">NAD(P)H nitroreductase</fullName>
    </submittedName>
</protein>
<dbReference type="InterPro" id="IPR000415">
    <property type="entry name" value="Nitroreductase-like"/>
</dbReference>
<evidence type="ECO:0000313" key="2">
    <source>
        <dbReference type="Proteomes" id="UP000501849"/>
    </source>
</evidence>
<reference evidence="1 2" key="1">
    <citation type="submission" date="2019-04" db="EMBL/GenBank/DDBJ databases">
        <title>Draft, Whole-Genome Sequence of the Anthracene-degrading Mycobacterium frederiksbergense LB501T, Isolated from a Polycyclic Aromatic Hydrocarbon (PAH)-Contaminated Soil.</title>
        <authorList>
            <person name="Augelletti F."/>
        </authorList>
    </citation>
    <scope>NUCLEOTIDE SEQUENCE [LARGE SCALE GENOMIC DNA]</scope>
    <source>
        <strain evidence="1 2">LB 501T</strain>
    </source>
</reference>
<dbReference type="PANTHER" id="PTHR23026:SF123">
    <property type="entry name" value="NAD(P)H NITROREDUCTASE RV3131-RELATED"/>
    <property type="match status" value="1"/>
</dbReference>
<dbReference type="SUPFAM" id="SSF55469">
    <property type="entry name" value="FMN-dependent nitroreductase-like"/>
    <property type="match status" value="2"/>
</dbReference>
<organism evidence="1 2">
    <name type="scientific">Mycolicibacterium frederiksbergense</name>
    <dbReference type="NCBI Taxonomy" id="117567"/>
    <lineage>
        <taxon>Bacteria</taxon>
        <taxon>Bacillati</taxon>
        <taxon>Actinomycetota</taxon>
        <taxon>Actinomycetes</taxon>
        <taxon>Mycobacteriales</taxon>
        <taxon>Mycobacteriaceae</taxon>
        <taxon>Mycolicibacterium</taxon>
    </lineage>
</organism>
<keyword evidence="2" id="KW-1185">Reference proteome</keyword>
<dbReference type="InterPro" id="IPR050627">
    <property type="entry name" value="Nitroreductase/BluB"/>
</dbReference>
<dbReference type="Proteomes" id="UP000501849">
    <property type="component" value="Chromosome"/>
</dbReference>
<name>A0A6H0S3C9_9MYCO</name>
<dbReference type="NCBIfam" id="NF047509">
    <property type="entry name" value="Rv3131_FMN_oxido"/>
    <property type="match status" value="1"/>
</dbReference>
<sequence length="330" mass="35505">MTVHFPDIATIRTALSMATRAPSVHNSQPWQWRVGDRSVHLYADHGRRLSRTDPDGRDLLISCGASLHHATTAFAALGWQCKVSRLPNAAEPDHLAAIELTIGEPDEKDIALAAAIPRRRTDRRYFSHWPVPHADVVTIGVRLARMGVQLRHVETTIDIRAIVAEAVWLHANDAEYLAELTTWSGRYSSIAGVPARSTPESDSMAALPGRLFAGPALAQPPDATAEDDHGLLLALGTGDDDALSRLRAGEATSVALLTSTVLGLASCPVSEPLEIAETRAALRSEVFDDEAYPQMMLRIGWAPVGADPLPATARRPVDDVVHTLNGGSVS</sequence>
<dbReference type="EMBL" id="CP038799">
    <property type="protein sequence ID" value="QIV80547.1"/>
    <property type="molecule type" value="Genomic_DNA"/>
</dbReference>
<proteinExistence type="predicted"/>
<dbReference type="KEGG" id="mfre:EXE63_06310"/>
<dbReference type="Gene3D" id="3.40.109.10">
    <property type="entry name" value="NADH Oxidase"/>
    <property type="match status" value="1"/>
</dbReference>
<dbReference type="GO" id="GO:0016491">
    <property type="term" value="F:oxidoreductase activity"/>
    <property type="evidence" value="ECO:0007669"/>
    <property type="project" value="InterPro"/>
</dbReference>
<dbReference type="RefSeq" id="WP_168141259.1">
    <property type="nucleotide sequence ID" value="NZ_CP038799.1"/>
</dbReference>
<evidence type="ECO:0000313" key="1">
    <source>
        <dbReference type="EMBL" id="QIV80547.1"/>
    </source>
</evidence>
<dbReference type="PANTHER" id="PTHR23026">
    <property type="entry name" value="NADPH NITROREDUCTASE"/>
    <property type="match status" value="1"/>
</dbReference>
<gene>
    <name evidence="1" type="ORF">EXE63_06310</name>
</gene>
<dbReference type="AlphaFoldDB" id="A0A6H0S3C9"/>